<feature type="domain" description="Protein kinase" evidence="6">
    <location>
        <begin position="1"/>
        <end position="258"/>
    </location>
</feature>
<comment type="caution">
    <text evidence="7">The sequence shown here is derived from an EMBL/GenBank/DDBJ whole genome shotgun (WGS) entry which is preliminary data.</text>
</comment>
<dbReference type="SUPFAM" id="SSF56112">
    <property type="entry name" value="Protein kinase-like (PK-like)"/>
    <property type="match status" value="1"/>
</dbReference>
<keyword evidence="7" id="KW-0723">Serine/threonine-protein kinase</keyword>
<dbReference type="PANTHER" id="PTHR43671:SF13">
    <property type="entry name" value="SERINE_THREONINE-PROTEIN KINASE NEK2"/>
    <property type="match status" value="1"/>
</dbReference>
<evidence type="ECO:0000256" key="5">
    <source>
        <dbReference type="ARBA" id="ARBA00022840"/>
    </source>
</evidence>
<gene>
    <name evidence="7" type="ORF">H8Z76_11990</name>
</gene>
<name>A0ABR7ICX4_9FIRM</name>
<evidence type="ECO:0000313" key="7">
    <source>
        <dbReference type="EMBL" id="MBC5754717.1"/>
    </source>
</evidence>
<keyword evidence="8" id="KW-1185">Reference proteome</keyword>
<keyword evidence="4 7" id="KW-0418">Kinase</keyword>
<accession>A0ABR7ICX4</accession>
<protein>
    <recommendedName>
        <fullName evidence="1">non-specific serine/threonine protein kinase</fullName>
        <ecNumber evidence="1">2.7.11.1</ecNumber>
    </recommendedName>
</protein>
<evidence type="ECO:0000259" key="6">
    <source>
        <dbReference type="PROSITE" id="PS50011"/>
    </source>
</evidence>
<dbReference type="InterPro" id="IPR000719">
    <property type="entry name" value="Prot_kinase_dom"/>
</dbReference>
<proteinExistence type="predicted"/>
<evidence type="ECO:0000313" key="8">
    <source>
        <dbReference type="Proteomes" id="UP000621540"/>
    </source>
</evidence>
<dbReference type="InterPro" id="IPR011009">
    <property type="entry name" value="Kinase-like_dom_sf"/>
</dbReference>
<evidence type="ECO:0000256" key="4">
    <source>
        <dbReference type="ARBA" id="ARBA00022777"/>
    </source>
</evidence>
<dbReference type="EC" id="2.7.11.1" evidence="1"/>
<evidence type="ECO:0000256" key="2">
    <source>
        <dbReference type="ARBA" id="ARBA00022679"/>
    </source>
</evidence>
<dbReference type="EMBL" id="JACOQH010000010">
    <property type="protein sequence ID" value="MBC5754717.1"/>
    <property type="molecule type" value="Genomic_DNA"/>
</dbReference>
<dbReference type="SMART" id="SM00220">
    <property type="entry name" value="S_TKc"/>
    <property type="match status" value="1"/>
</dbReference>
<keyword evidence="5" id="KW-0067">ATP-binding</keyword>
<dbReference type="CDD" id="cd14014">
    <property type="entry name" value="STKc_PknB_like"/>
    <property type="match status" value="1"/>
</dbReference>
<evidence type="ECO:0000256" key="3">
    <source>
        <dbReference type="ARBA" id="ARBA00022741"/>
    </source>
</evidence>
<dbReference type="PROSITE" id="PS50011">
    <property type="entry name" value="PROTEIN_KINASE_DOM"/>
    <property type="match status" value="1"/>
</dbReference>
<keyword evidence="3" id="KW-0547">Nucleotide-binding</keyword>
<organism evidence="7 8">
    <name type="scientific">Roseburia yibonii</name>
    <dbReference type="NCBI Taxonomy" id="2763063"/>
    <lineage>
        <taxon>Bacteria</taxon>
        <taxon>Bacillati</taxon>
        <taxon>Bacillota</taxon>
        <taxon>Clostridia</taxon>
        <taxon>Lachnospirales</taxon>
        <taxon>Lachnospiraceae</taxon>
        <taxon>Roseburia</taxon>
    </lineage>
</organism>
<dbReference type="GO" id="GO:0004674">
    <property type="term" value="F:protein serine/threonine kinase activity"/>
    <property type="evidence" value="ECO:0007669"/>
    <property type="project" value="UniProtKB-KW"/>
</dbReference>
<dbReference type="PANTHER" id="PTHR43671">
    <property type="entry name" value="SERINE/THREONINE-PROTEIN KINASE NEK"/>
    <property type="match status" value="1"/>
</dbReference>
<reference evidence="7 8" key="1">
    <citation type="submission" date="2020-08" db="EMBL/GenBank/DDBJ databases">
        <title>Genome public.</title>
        <authorList>
            <person name="Liu C."/>
            <person name="Sun Q."/>
        </authorList>
    </citation>
    <scope>NUCLEOTIDE SEQUENCE [LARGE SCALE GENOMIC DNA]</scope>
    <source>
        <strain evidence="7 8">BX0805</strain>
    </source>
</reference>
<dbReference type="InterPro" id="IPR050660">
    <property type="entry name" value="NEK_Ser/Thr_kinase"/>
</dbReference>
<dbReference type="Gene3D" id="1.10.510.10">
    <property type="entry name" value="Transferase(Phosphotransferase) domain 1"/>
    <property type="match status" value="1"/>
</dbReference>
<evidence type="ECO:0000256" key="1">
    <source>
        <dbReference type="ARBA" id="ARBA00012513"/>
    </source>
</evidence>
<keyword evidence="2" id="KW-0808">Transferase</keyword>
<dbReference type="Proteomes" id="UP000621540">
    <property type="component" value="Unassembled WGS sequence"/>
</dbReference>
<sequence length="416" mass="47512">MYLAEHQKLGALRAIKQIPRKKADATPVLSEALLLKNLKHPGIPIVFDLEEDEKNIYVIEEYIAGESLEAFALHQSKISEKKIIQIGIQLCDILIYLHGQKPSPLLYLDMKPEHIFLCAGQVRLVDFGIAAYLDGKRSAYPSYGTKEFSAPEQWTSDQPGVWTDIFGAGRILSFLSEYASLPISRGLGRIIQRATQTDMKKRYVTAEAMKQELVLLEQQKIFKRKLRTEEHLLKKIAVCGSGIRSGTTHFSIALNSFFNEEGLRSFYREANDSGALWKIRRMRRRIVEKDGFLYSGHFCGATGLTDERHIESAFDFEIADYGCQVEDTAQIAYADVIILLLGARDWEKEEAWSAIERYRYCEGLVLVCNYGDEKTAREYAKRAGRRVYCFPLDADAFCVDAAKISFFRTLLQKERW</sequence>
<dbReference type="Pfam" id="PF00069">
    <property type="entry name" value="Pkinase"/>
    <property type="match status" value="1"/>
</dbReference>